<dbReference type="Proteomes" id="UP001434883">
    <property type="component" value="Unassembled WGS sequence"/>
</dbReference>
<reference evidence="6 7" key="1">
    <citation type="submission" date="2021-06" db="EMBL/GenBank/DDBJ databases">
        <authorList>
            <person name="Palmer J.M."/>
        </authorList>
    </citation>
    <scope>NUCLEOTIDE SEQUENCE [LARGE SCALE GENOMIC DNA]</scope>
    <source>
        <strain evidence="6 7">XC_2019</strain>
        <tissue evidence="6">Muscle</tissue>
    </source>
</reference>
<accession>A0ABV0SFD7</accession>
<dbReference type="PANTHER" id="PTHR12499:SF0">
    <property type="entry name" value="OPTIC ATROPHY 3 PROTEIN"/>
    <property type="match status" value="1"/>
</dbReference>
<gene>
    <name evidence="6" type="primary">OPA3</name>
    <name evidence="6" type="ORF">XENOCAPTIV_003522</name>
</gene>
<keyword evidence="3 4" id="KW-0175">Coiled coil</keyword>
<organism evidence="6 7">
    <name type="scientific">Xenoophorus captivus</name>
    <dbReference type="NCBI Taxonomy" id="1517983"/>
    <lineage>
        <taxon>Eukaryota</taxon>
        <taxon>Metazoa</taxon>
        <taxon>Chordata</taxon>
        <taxon>Craniata</taxon>
        <taxon>Vertebrata</taxon>
        <taxon>Euteleostomi</taxon>
        <taxon>Actinopterygii</taxon>
        <taxon>Neopterygii</taxon>
        <taxon>Teleostei</taxon>
        <taxon>Neoteleostei</taxon>
        <taxon>Acanthomorphata</taxon>
        <taxon>Ovalentaria</taxon>
        <taxon>Atherinomorphae</taxon>
        <taxon>Cyprinodontiformes</taxon>
        <taxon>Goodeidae</taxon>
        <taxon>Xenoophorus</taxon>
    </lineage>
</organism>
<evidence type="ECO:0000256" key="1">
    <source>
        <dbReference type="ARBA" id="ARBA00003027"/>
    </source>
</evidence>
<evidence type="ECO:0000256" key="2">
    <source>
        <dbReference type="ARBA" id="ARBA00007584"/>
    </source>
</evidence>
<dbReference type="Pfam" id="PF07047">
    <property type="entry name" value="OPA3"/>
    <property type="match status" value="1"/>
</dbReference>
<comment type="similarity">
    <text evidence="2">Belongs to the OPA3 family.</text>
</comment>
<feature type="transmembrane region" description="Helical" evidence="5">
    <location>
        <begin position="135"/>
        <end position="158"/>
    </location>
</feature>
<dbReference type="PANTHER" id="PTHR12499">
    <property type="entry name" value="OPTIC ATROPHY 3 PROTEIN OPA3"/>
    <property type="match status" value="1"/>
</dbReference>
<evidence type="ECO:0000256" key="4">
    <source>
        <dbReference type="SAM" id="Coils"/>
    </source>
</evidence>
<feature type="transmembrane region" description="Helical" evidence="5">
    <location>
        <begin position="189"/>
        <end position="207"/>
    </location>
</feature>
<evidence type="ECO:0000313" key="7">
    <source>
        <dbReference type="Proteomes" id="UP001434883"/>
    </source>
</evidence>
<sequence>MEMSSISGMISELFCVLLVGLWLSFDLLPCMPLFPLYLLGLFQTACDNLTVLHNIFSTSSGWKISARFNSKKVCVSLQTSSRNSLRTPPHCGRGVSAKMVVGAFPIAKLLYLGVRQMSKPVANRIKAGARRSEFFKTYICLPPAQLSSCFFLAVYHWIEMRTKMRIMGFKGATIKPLNEEAAAELGAELLGEAIIFFIGGGCMVLEYSRQAANARRKEEELNETIVSLQTQVAELSLSTETLSAQLREVNRLLLSFPGPDKK</sequence>
<evidence type="ECO:0000256" key="5">
    <source>
        <dbReference type="SAM" id="Phobius"/>
    </source>
</evidence>
<keyword evidence="5" id="KW-0812">Transmembrane</keyword>
<evidence type="ECO:0000256" key="3">
    <source>
        <dbReference type="ARBA" id="ARBA00023054"/>
    </source>
</evidence>
<keyword evidence="7" id="KW-1185">Reference proteome</keyword>
<evidence type="ECO:0000313" key="6">
    <source>
        <dbReference type="EMBL" id="MEQ2218458.1"/>
    </source>
</evidence>
<comment type="caution">
    <text evidence="6">The sequence shown here is derived from an EMBL/GenBank/DDBJ whole genome shotgun (WGS) entry which is preliminary data.</text>
</comment>
<comment type="function">
    <text evidence="1">May play some role in mitochondrial processes.</text>
</comment>
<name>A0ABV0SFD7_9TELE</name>
<feature type="transmembrane region" description="Helical" evidence="5">
    <location>
        <begin position="95"/>
        <end position="114"/>
    </location>
</feature>
<keyword evidence="5" id="KW-0472">Membrane</keyword>
<proteinExistence type="inferred from homology"/>
<keyword evidence="5" id="KW-1133">Transmembrane helix</keyword>
<dbReference type="EMBL" id="JAHRIN010076983">
    <property type="protein sequence ID" value="MEQ2218458.1"/>
    <property type="molecule type" value="Genomic_DNA"/>
</dbReference>
<protein>
    <submittedName>
        <fullName evidence="6">Optic atrophy 3 protein</fullName>
    </submittedName>
</protein>
<feature type="coiled-coil region" evidence="4">
    <location>
        <begin position="204"/>
        <end position="238"/>
    </location>
</feature>
<dbReference type="InterPro" id="IPR010754">
    <property type="entry name" value="OPA3-like"/>
</dbReference>